<dbReference type="HAMAP" id="MF_01965">
    <property type="entry name" value="NADHX_dehydratase"/>
    <property type="match status" value="1"/>
</dbReference>
<evidence type="ECO:0000313" key="8">
    <source>
        <dbReference type="EMBL" id="KJL18071.1"/>
    </source>
</evidence>
<dbReference type="CDD" id="cd01171">
    <property type="entry name" value="YXKO-related"/>
    <property type="match status" value="1"/>
</dbReference>
<gene>
    <name evidence="8" type="primary">nnr</name>
    <name evidence="6" type="synonym">nnrD</name>
    <name evidence="8" type="ORF">RN50_03178</name>
</gene>
<evidence type="ECO:0000256" key="6">
    <source>
        <dbReference type="HAMAP-Rule" id="MF_01965"/>
    </source>
</evidence>
<feature type="binding site" evidence="6">
    <location>
        <position position="43"/>
    </location>
    <ligand>
        <name>(6S)-NADPHX</name>
        <dbReference type="ChEBI" id="CHEBI:64076"/>
    </ligand>
</feature>
<keyword evidence="3 6" id="KW-0521">NADP</keyword>
<comment type="caution">
    <text evidence="8">The sequence shown here is derived from an EMBL/GenBank/DDBJ whole genome shotgun (WGS) entry which is preliminary data.</text>
</comment>
<evidence type="ECO:0000313" key="9">
    <source>
        <dbReference type="Proteomes" id="UP000033572"/>
    </source>
</evidence>
<evidence type="ECO:0000256" key="4">
    <source>
        <dbReference type="ARBA" id="ARBA00023027"/>
    </source>
</evidence>
<comment type="catalytic activity">
    <reaction evidence="6">
        <text>(6S)-NADPHX + ADP = AMP + phosphate + NADPH + H(+)</text>
        <dbReference type="Rhea" id="RHEA:32235"/>
        <dbReference type="ChEBI" id="CHEBI:15378"/>
        <dbReference type="ChEBI" id="CHEBI:43474"/>
        <dbReference type="ChEBI" id="CHEBI:57783"/>
        <dbReference type="ChEBI" id="CHEBI:64076"/>
        <dbReference type="ChEBI" id="CHEBI:456215"/>
        <dbReference type="ChEBI" id="CHEBI:456216"/>
        <dbReference type="EC" id="4.2.1.136"/>
    </reaction>
</comment>
<dbReference type="PATRIC" id="fig|104336.4.peg.3219"/>
<dbReference type="GO" id="GO:0052855">
    <property type="term" value="F:ADP-dependent NAD(P)H-hydrate dehydratase activity"/>
    <property type="evidence" value="ECO:0007669"/>
    <property type="project" value="UniProtKB-UniRule"/>
</dbReference>
<dbReference type="GO" id="GO:0046496">
    <property type="term" value="P:nicotinamide nucleotide metabolic process"/>
    <property type="evidence" value="ECO:0007669"/>
    <property type="project" value="UniProtKB-UniRule"/>
</dbReference>
<dbReference type="InterPro" id="IPR000631">
    <property type="entry name" value="CARKD"/>
</dbReference>
<name>A0A0F0KFK6_9MICO</name>
<feature type="domain" description="YjeF C-terminal" evidence="7">
    <location>
        <begin position="8"/>
        <end position="278"/>
    </location>
</feature>
<feature type="binding site" evidence="6">
    <location>
        <position position="209"/>
    </location>
    <ligand>
        <name>AMP</name>
        <dbReference type="ChEBI" id="CHEBI:456215"/>
    </ligand>
</feature>
<protein>
    <recommendedName>
        <fullName evidence="6">ADP-dependent (S)-NAD(P)H-hydrate dehydratase</fullName>
        <ecNumber evidence="6">4.2.1.136</ecNumber>
    </recommendedName>
    <alternativeName>
        <fullName evidence="6">ADP-dependent NAD(P)HX dehydratase</fullName>
    </alternativeName>
</protein>
<dbReference type="GO" id="GO:0110051">
    <property type="term" value="P:metabolite repair"/>
    <property type="evidence" value="ECO:0007669"/>
    <property type="project" value="TreeGrafter"/>
</dbReference>
<organism evidence="8 9">
    <name type="scientific">Microbacterium foliorum</name>
    <dbReference type="NCBI Taxonomy" id="104336"/>
    <lineage>
        <taxon>Bacteria</taxon>
        <taxon>Bacillati</taxon>
        <taxon>Actinomycetota</taxon>
        <taxon>Actinomycetes</taxon>
        <taxon>Micrococcales</taxon>
        <taxon>Microbacteriaceae</taxon>
        <taxon>Microbacterium</taxon>
    </lineage>
</organism>
<evidence type="ECO:0000259" key="7">
    <source>
        <dbReference type="PROSITE" id="PS51383"/>
    </source>
</evidence>
<dbReference type="GO" id="GO:0005524">
    <property type="term" value="F:ATP binding"/>
    <property type="evidence" value="ECO:0007669"/>
    <property type="project" value="UniProtKB-KW"/>
</dbReference>
<accession>A0A0F0KFK6</accession>
<feature type="binding site" evidence="6">
    <location>
        <begin position="180"/>
        <end position="184"/>
    </location>
    <ligand>
        <name>AMP</name>
        <dbReference type="ChEBI" id="CHEBI:456215"/>
    </ligand>
</feature>
<comment type="function">
    <text evidence="6">Catalyzes the dehydration of the S-form of NAD(P)HX at the expense of ADP, which is converted to AMP. Together with NAD(P)HX epimerase, which catalyzes the epimerization of the S- and R-forms, the enzyme allows the repair of both epimers of NAD(P)HX, a damaged form of NAD(P)H that is a result of enzymatic or heat-dependent hydration.</text>
</comment>
<dbReference type="RefSeq" id="WP_045255428.1">
    <property type="nucleotide sequence ID" value="NZ_CP031425.1"/>
</dbReference>
<feature type="binding site" evidence="6">
    <location>
        <position position="210"/>
    </location>
    <ligand>
        <name>(6S)-NADPHX</name>
        <dbReference type="ChEBI" id="CHEBI:64076"/>
    </ligand>
</feature>
<comment type="catalytic activity">
    <reaction evidence="6">
        <text>(6S)-NADHX + ADP = AMP + phosphate + NADH + H(+)</text>
        <dbReference type="Rhea" id="RHEA:32223"/>
        <dbReference type="ChEBI" id="CHEBI:15378"/>
        <dbReference type="ChEBI" id="CHEBI:43474"/>
        <dbReference type="ChEBI" id="CHEBI:57945"/>
        <dbReference type="ChEBI" id="CHEBI:64074"/>
        <dbReference type="ChEBI" id="CHEBI:456215"/>
        <dbReference type="ChEBI" id="CHEBI:456216"/>
        <dbReference type="EC" id="4.2.1.136"/>
    </reaction>
</comment>
<feature type="binding site" evidence="6">
    <location>
        <position position="97"/>
    </location>
    <ligand>
        <name>(6S)-NADPHX</name>
        <dbReference type="ChEBI" id="CHEBI:64076"/>
    </ligand>
</feature>
<dbReference type="PANTHER" id="PTHR12592">
    <property type="entry name" value="ATP-DEPENDENT (S)-NAD(P)H-HYDRATE DEHYDRATASE FAMILY MEMBER"/>
    <property type="match status" value="1"/>
</dbReference>
<dbReference type="InterPro" id="IPR029056">
    <property type="entry name" value="Ribokinase-like"/>
</dbReference>
<dbReference type="PANTHER" id="PTHR12592:SF0">
    <property type="entry name" value="ATP-DEPENDENT (S)-NAD(P)H-HYDRATE DEHYDRATASE"/>
    <property type="match status" value="1"/>
</dbReference>
<evidence type="ECO:0000256" key="3">
    <source>
        <dbReference type="ARBA" id="ARBA00022857"/>
    </source>
</evidence>
<comment type="cofactor">
    <cofactor evidence="6">
        <name>Mg(2+)</name>
        <dbReference type="ChEBI" id="CHEBI:18420"/>
    </cofactor>
</comment>
<feature type="binding site" evidence="6">
    <location>
        <position position="143"/>
    </location>
    <ligand>
        <name>(6S)-NADPHX</name>
        <dbReference type="ChEBI" id="CHEBI:64076"/>
    </ligand>
</feature>
<dbReference type="SUPFAM" id="SSF53613">
    <property type="entry name" value="Ribokinase-like"/>
    <property type="match status" value="1"/>
</dbReference>
<dbReference type="Gene3D" id="3.40.1190.20">
    <property type="match status" value="1"/>
</dbReference>
<sequence>MPDAREWSREDTARLVRVPGPEDDKYSRGVVGLRTGSPAYPGAAVLGVEAAWRSGAGFVRYIGEGRAADAVIARRPETVVSAHAAGARVGVWVIGSGTDAASRSPEAEQELRALLDGSVPVVVDAGALDLTPGRRAPLLLTPHGGEFARLARQLGAEPGDDRTVGARRVAQELGATVLLKGARTLIADPDGTLITVDAGTGWLATAGTGDVLGGVLGALLAANSGTDASIAEIAAAGAWLHGHAGRLASGIGADGGAHGHPIVALDVAEALPRAIVDVLA</sequence>
<dbReference type="Proteomes" id="UP000033572">
    <property type="component" value="Unassembled WGS sequence"/>
</dbReference>
<reference evidence="8 9" key="1">
    <citation type="submission" date="2015-02" db="EMBL/GenBank/DDBJ databases">
        <title>Draft genome sequences of ten Microbacterium spp. with emphasis on heavy metal contaminated environments.</title>
        <authorList>
            <person name="Corretto E."/>
        </authorList>
    </citation>
    <scope>NUCLEOTIDE SEQUENCE [LARGE SCALE GENOMIC DNA]</scope>
    <source>
        <strain evidence="8 9">DSM 12966</strain>
    </source>
</reference>
<evidence type="ECO:0000256" key="2">
    <source>
        <dbReference type="ARBA" id="ARBA00022840"/>
    </source>
</evidence>
<dbReference type="AlphaFoldDB" id="A0A0F0KFK6"/>
<proteinExistence type="inferred from homology"/>
<keyword evidence="5 6" id="KW-0456">Lyase</keyword>
<comment type="similarity">
    <text evidence="6">Belongs to the NnrD/CARKD family.</text>
</comment>
<dbReference type="EMBL" id="JYIU01000046">
    <property type="protein sequence ID" value="KJL18071.1"/>
    <property type="molecule type" value="Genomic_DNA"/>
</dbReference>
<keyword evidence="4 6" id="KW-0520">NAD</keyword>
<evidence type="ECO:0000256" key="1">
    <source>
        <dbReference type="ARBA" id="ARBA00022741"/>
    </source>
</evidence>
<dbReference type="PROSITE" id="PS51383">
    <property type="entry name" value="YJEF_C_3"/>
    <property type="match status" value="1"/>
</dbReference>
<dbReference type="EC" id="4.2.1.136" evidence="6"/>
<keyword evidence="9" id="KW-1185">Reference proteome</keyword>
<dbReference type="NCBIfam" id="TIGR00196">
    <property type="entry name" value="yjeF_cterm"/>
    <property type="match status" value="1"/>
</dbReference>
<evidence type="ECO:0000256" key="5">
    <source>
        <dbReference type="ARBA" id="ARBA00023239"/>
    </source>
</evidence>
<keyword evidence="1 6" id="KW-0547">Nucleotide-binding</keyword>
<dbReference type="GeneID" id="94443999"/>
<comment type="subunit">
    <text evidence="6">Homotetramer.</text>
</comment>
<dbReference type="GO" id="GO:0052856">
    <property type="term" value="F:NAD(P)HX epimerase activity"/>
    <property type="evidence" value="ECO:0007669"/>
    <property type="project" value="TreeGrafter"/>
</dbReference>
<dbReference type="KEGG" id="mfol:DXT68_06325"/>
<dbReference type="Pfam" id="PF01256">
    <property type="entry name" value="Carb_kinase"/>
    <property type="match status" value="1"/>
</dbReference>
<keyword evidence="2 6" id="KW-0067">ATP-binding</keyword>